<evidence type="ECO:0000256" key="2">
    <source>
        <dbReference type="ARBA" id="ARBA00011900"/>
    </source>
</evidence>
<evidence type="ECO:0000256" key="3">
    <source>
        <dbReference type="ARBA" id="ARBA00022603"/>
    </source>
</evidence>
<keyword evidence="6" id="KW-0680">Restriction system</keyword>
<dbReference type="Proteomes" id="UP001153050">
    <property type="component" value="Unassembled WGS sequence"/>
</dbReference>
<dbReference type="PRINTS" id="PR00507">
    <property type="entry name" value="N12N6MTFRASE"/>
</dbReference>
<dbReference type="Pfam" id="PF02384">
    <property type="entry name" value="N6_Mtase"/>
    <property type="match status" value="1"/>
</dbReference>
<keyword evidence="3" id="KW-0489">Methyltransferase</keyword>
<protein>
    <recommendedName>
        <fullName evidence="2">site-specific DNA-methyltransferase (adenine-specific)</fullName>
        <ecNumber evidence="2">2.1.1.72</ecNumber>
    </recommendedName>
</protein>
<sequence length="90" mass="10340">MADVDLHPDRIDNLQMGYLFEHLVMRFNEQANEEAGDHFTPREVIRLMANLVYTGERDVYTPGIFRTIYDPACGTGGMLSESEKFISRPE</sequence>
<dbReference type="EC" id="2.1.1.72" evidence="2"/>
<dbReference type="Gene3D" id="3.40.50.150">
    <property type="entry name" value="Vaccinia Virus protein VP39"/>
    <property type="match status" value="1"/>
</dbReference>
<evidence type="ECO:0000313" key="10">
    <source>
        <dbReference type="Proteomes" id="UP001153050"/>
    </source>
</evidence>
<comment type="caution">
    <text evidence="9">The sequence shown here is derived from an EMBL/GenBank/DDBJ whole genome shotgun (WGS) entry which is preliminary data.</text>
</comment>
<organism evidence="9 10">
    <name type="scientific">Mesorhizobium escarrei</name>
    <dbReference type="NCBI Taxonomy" id="666018"/>
    <lineage>
        <taxon>Bacteria</taxon>
        <taxon>Pseudomonadati</taxon>
        <taxon>Pseudomonadota</taxon>
        <taxon>Alphaproteobacteria</taxon>
        <taxon>Hyphomicrobiales</taxon>
        <taxon>Phyllobacteriaceae</taxon>
        <taxon>Mesorhizobium</taxon>
    </lineage>
</organism>
<evidence type="ECO:0000256" key="6">
    <source>
        <dbReference type="ARBA" id="ARBA00022747"/>
    </source>
</evidence>
<proteinExistence type="inferred from homology"/>
<keyword evidence="4" id="KW-0808">Transferase</keyword>
<reference evidence="9 10" key="1">
    <citation type="submission" date="2022-03" db="EMBL/GenBank/DDBJ databases">
        <authorList>
            <person name="Brunel B."/>
        </authorList>
    </citation>
    <scope>NUCLEOTIDE SEQUENCE [LARGE SCALE GENOMIC DNA]</scope>
    <source>
        <strain evidence="9">STM5069sample</strain>
    </source>
</reference>
<evidence type="ECO:0000256" key="4">
    <source>
        <dbReference type="ARBA" id="ARBA00022679"/>
    </source>
</evidence>
<dbReference type="InterPro" id="IPR051537">
    <property type="entry name" value="DNA_Adenine_Mtase"/>
</dbReference>
<feature type="domain" description="DNA methylase adenine-specific" evidence="8">
    <location>
        <begin position="16"/>
        <end position="87"/>
    </location>
</feature>
<evidence type="ECO:0000259" key="8">
    <source>
        <dbReference type="Pfam" id="PF02384"/>
    </source>
</evidence>
<dbReference type="PANTHER" id="PTHR42933:SF3">
    <property type="entry name" value="TYPE I RESTRICTION ENZYME MJAVIII METHYLASE SUBUNIT"/>
    <property type="match status" value="1"/>
</dbReference>
<dbReference type="EMBL" id="CAKXZT010000174">
    <property type="protein sequence ID" value="CAH2409090.1"/>
    <property type="molecule type" value="Genomic_DNA"/>
</dbReference>
<dbReference type="PANTHER" id="PTHR42933">
    <property type="entry name" value="SLR6095 PROTEIN"/>
    <property type="match status" value="1"/>
</dbReference>
<name>A0ABN8KJX8_9HYPH</name>
<keyword evidence="10" id="KW-1185">Reference proteome</keyword>
<gene>
    <name evidence="9" type="ORF">MES5069_750113</name>
</gene>
<dbReference type="SUPFAM" id="SSF53335">
    <property type="entry name" value="S-adenosyl-L-methionine-dependent methyltransferases"/>
    <property type="match status" value="1"/>
</dbReference>
<dbReference type="RefSeq" id="WP_367186055.1">
    <property type="nucleotide sequence ID" value="NZ_CAKXZT010000174.1"/>
</dbReference>
<evidence type="ECO:0000256" key="5">
    <source>
        <dbReference type="ARBA" id="ARBA00022691"/>
    </source>
</evidence>
<dbReference type="InterPro" id="IPR029063">
    <property type="entry name" value="SAM-dependent_MTases_sf"/>
</dbReference>
<accession>A0ABN8KJX8</accession>
<keyword evidence="5" id="KW-0949">S-adenosyl-L-methionine</keyword>
<comment type="catalytic activity">
    <reaction evidence="7">
        <text>a 2'-deoxyadenosine in DNA + S-adenosyl-L-methionine = an N(6)-methyl-2'-deoxyadenosine in DNA + S-adenosyl-L-homocysteine + H(+)</text>
        <dbReference type="Rhea" id="RHEA:15197"/>
        <dbReference type="Rhea" id="RHEA-COMP:12418"/>
        <dbReference type="Rhea" id="RHEA-COMP:12419"/>
        <dbReference type="ChEBI" id="CHEBI:15378"/>
        <dbReference type="ChEBI" id="CHEBI:57856"/>
        <dbReference type="ChEBI" id="CHEBI:59789"/>
        <dbReference type="ChEBI" id="CHEBI:90615"/>
        <dbReference type="ChEBI" id="CHEBI:90616"/>
        <dbReference type="EC" id="2.1.1.72"/>
    </reaction>
</comment>
<evidence type="ECO:0000256" key="7">
    <source>
        <dbReference type="ARBA" id="ARBA00047942"/>
    </source>
</evidence>
<dbReference type="InterPro" id="IPR003356">
    <property type="entry name" value="DNA_methylase_A-5"/>
</dbReference>
<evidence type="ECO:0000256" key="1">
    <source>
        <dbReference type="ARBA" id="ARBA00006594"/>
    </source>
</evidence>
<comment type="similarity">
    <text evidence="1">Belongs to the N(4)/N(6)-methyltransferase family.</text>
</comment>
<evidence type="ECO:0000313" key="9">
    <source>
        <dbReference type="EMBL" id="CAH2409090.1"/>
    </source>
</evidence>